<sequence length="161" mass="18436">MRFYLLGMDTFTYSHSDEDLINQPIGYWASAAGDAVVHHIRTMLAEAGLTQPQWWILNQVRTTDGRERADVLGILRGYLDVGDGKLHHDIDALRDRGLLTEDPDGRIRITDEGRTLRDNTATRQEKVRSQIHAGIPEEEYIRTLKVLQRMIHNVGGEAWHH</sequence>
<dbReference type="Pfam" id="PF13463">
    <property type="entry name" value="HTH_27"/>
    <property type="match status" value="1"/>
</dbReference>
<name>A0ABP6M7N3_9ACTN</name>
<dbReference type="Gene3D" id="1.10.10.10">
    <property type="entry name" value="Winged helix-like DNA-binding domain superfamily/Winged helix DNA-binding domain"/>
    <property type="match status" value="1"/>
</dbReference>
<evidence type="ECO:0000313" key="3">
    <source>
        <dbReference type="Proteomes" id="UP001501637"/>
    </source>
</evidence>
<dbReference type="SUPFAM" id="SSF46785">
    <property type="entry name" value="Winged helix' DNA-binding domain"/>
    <property type="match status" value="1"/>
</dbReference>
<feature type="domain" description="HTH marR-type" evidence="1">
    <location>
        <begin position="49"/>
        <end position="113"/>
    </location>
</feature>
<dbReference type="InterPro" id="IPR036388">
    <property type="entry name" value="WH-like_DNA-bd_sf"/>
</dbReference>
<dbReference type="InterPro" id="IPR000835">
    <property type="entry name" value="HTH_MarR-typ"/>
</dbReference>
<evidence type="ECO:0000313" key="2">
    <source>
        <dbReference type="EMBL" id="GAA3087120.1"/>
    </source>
</evidence>
<evidence type="ECO:0000259" key="1">
    <source>
        <dbReference type="Pfam" id="PF13463"/>
    </source>
</evidence>
<protein>
    <recommendedName>
        <fullName evidence="1">HTH marR-type domain-containing protein</fullName>
    </recommendedName>
</protein>
<reference evidence="3" key="1">
    <citation type="journal article" date="2019" name="Int. J. Syst. Evol. Microbiol.">
        <title>The Global Catalogue of Microorganisms (GCM) 10K type strain sequencing project: providing services to taxonomists for standard genome sequencing and annotation.</title>
        <authorList>
            <consortium name="The Broad Institute Genomics Platform"/>
            <consortium name="The Broad Institute Genome Sequencing Center for Infectious Disease"/>
            <person name="Wu L."/>
            <person name="Ma J."/>
        </authorList>
    </citation>
    <scope>NUCLEOTIDE SEQUENCE [LARGE SCALE GENOMIC DNA]</scope>
    <source>
        <strain evidence="3">JCM 9092</strain>
    </source>
</reference>
<gene>
    <name evidence="2" type="ORF">GCM10010449_08360</name>
</gene>
<dbReference type="EMBL" id="BAAAUG010000018">
    <property type="protein sequence ID" value="GAA3087120.1"/>
    <property type="molecule type" value="Genomic_DNA"/>
</dbReference>
<organism evidence="2 3">
    <name type="scientific">Streptomyces rectiviolaceus</name>
    <dbReference type="NCBI Taxonomy" id="332591"/>
    <lineage>
        <taxon>Bacteria</taxon>
        <taxon>Bacillati</taxon>
        <taxon>Actinomycetota</taxon>
        <taxon>Actinomycetes</taxon>
        <taxon>Kitasatosporales</taxon>
        <taxon>Streptomycetaceae</taxon>
        <taxon>Streptomyces</taxon>
    </lineage>
</organism>
<proteinExistence type="predicted"/>
<dbReference type="InterPro" id="IPR036390">
    <property type="entry name" value="WH_DNA-bd_sf"/>
</dbReference>
<accession>A0ABP6M7N3</accession>
<dbReference type="Proteomes" id="UP001501637">
    <property type="component" value="Unassembled WGS sequence"/>
</dbReference>
<keyword evidence="3" id="KW-1185">Reference proteome</keyword>
<comment type="caution">
    <text evidence="2">The sequence shown here is derived from an EMBL/GenBank/DDBJ whole genome shotgun (WGS) entry which is preliminary data.</text>
</comment>